<dbReference type="AlphaFoldDB" id="A0A2T7VR22"/>
<evidence type="ECO:0000313" key="1">
    <source>
        <dbReference type="EMBL" id="PVE58826.1"/>
    </source>
</evidence>
<dbReference type="EMBL" id="QDFT01000074">
    <property type="protein sequence ID" value="PVE58826.1"/>
    <property type="molecule type" value="Genomic_DNA"/>
</dbReference>
<organism evidence="1 2">
    <name type="scientific">Microbacterium testaceum</name>
    <name type="common">Aureobacterium testaceum</name>
    <name type="synonym">Brevibacterium testaceum</name>
    <dbReference type="NCBI Taxonomy" id="2033"/>
    <lineage>
        <taxon>Bacteria</taxon>
        <taxon>Bacillati</taxon>
        <taxon>Actinomycetota</taxon>
        <taxon>Actinomycetes</taxon>
        <taxon>Micrococcales</taxon>
        <taxon>Microbacteriaceae</taxon>
        <taxon>Microbacterium</taxon>
    </lineage>
</organism>
<reference evidence="1 2" key="1">
    <citation type="submission" date="2018-04" db="EMBL/GenBank/DDBJ databases">
        <authorList>
            <person name="Go L.Y."/>
            <person name="Mitchell J.A."/>
        </authorList>
    </citation>
    <scope>NUCLEOTIDE SEQUENCE [LARGE SCALE GENOMIC DNA]</scope>
    <source>
        <strain evidence="1 2">TPD7010</strain>
    </source>
</reference>
<protein>
    <submittedName>
        <fullName evidence="1">Uncharacterized protein</fullName>
    </submittedName>
</protein>
<evidence type="ECO:0000313" key="2">
    <source>
        <dbReference type="Proteomes" id="UP000244649"/>
    </source>
</evidence>
<proteinExistence type="predicted"/>
<name>A0A2T7VR22_MICTE</name>
<comment type="caution">
    <text evidence="1">The sequence shown here is derived from an EMBL/GenBank/DDBJ whole genome shotgun (WGS) entry which is preliminary data.</text>
</comment>
<accession>A0A2T7VR22</accession>
<dbReference type="Proteomes" id="UP000244649">
    <property type="component" value="Unassembled WGS sequence"/>
</dbReference>
<sequence length="80" mass="9173">MWALLWEEHPTSYCMLLLQGALTEQVGADEAARLVTEDPSLIPTIASKILGKLLEEDDRDFVRHCSFAMLLIRKLFPEER</sequence>
<gene>
    <name evidence="1" type="ORF">DC432_15470</name>
</gene>